<dbReference type="Gene3D" id="3.40.50.2000">
    <property type="entry name" value="Glycogen Phosphorylase B"/>
    <property type="match status" value="2"/>
</dbReference>
<dbReference type="InterPro" id="IPR029767">
    <property type="entry name" value="WecB-like"/>
</dbReference>
<dbReference type="AlphaFoldDB" id="A0A3A1V484"/>
<dbReference type="Proteomes" id="UP000266482">
    <property type="component" value="Unassembled WGS sequence"/>
</dbReference>
<dbReference type="SUPFAM" id="SSF53756">
    <property type="entry name" value="UDP-Glycosyltransferase/glycogen phosphorylase"/>
    <property type="match status" value="1"/>
</dbReference>
<accession>A0A3A1V484</accession>
<comment type="similarity">
    <text evidence="1">Belongs to the UDP-N-acetylglucosamine 2-epimerase family.</text>
</comment>
<sequence length="363" mass="40940">MKIMTVLGTRPEIIRLSRIIPKLDQLASKHILVHTGQNKQPYLNDIFFEQLKLRKPDYTIGLQSHSFGQQVGQLFADLEAIMRLEQPDRLLILGDTNSALCAVLSERIGIPVYHMEAGNRCYDLRVPEELNRKVIDTVSSFNLPYTKGARDNLLREGIPATRIWVSGNPIYEVIEHYREQIGESDILSQLQLKPNNYVLVTAHRAENVDREQNLRNIIQGLHNIADELQIPVVCSVHPRTKAKLEAFGVDSAHPLLQLHEPFGFFEFIKLQSEARCVVTDSGTVQEESCILGVPAVIIRRSTERPETILCGSGVVSDTQPDRIAECVKLMMNTRHSWQCPEGYTDPDVSTKVVNMVLGGLHHV</sequence>
<dbReference type="CDD" id="cd03786">
    <property type="entry name" value="GTB_UDP-GlcNAc_2-Epimerase"/>
    <property type="match status" value="1"/>
</dbReference>
<dbReference type="NCBIfam" id="TIGR00236">
    <property type="entry name" value="wecB"/>
    <property type="match status" value="1"/>
</dbReference>
<evidence type="ECO:0000259" key="2">
    <source>
        <dbReference type="Pfam" id="PF02350"/>
    </source>
</evidence>
<dbReference type="OrthoDB" id="9803238at2"/>
<proteinExistence type="inferred from homology"/>
<dbReference type="GO" id="GO:0008761">
    <property type="term" value="F:UDP-N-acetylglucosamine 2-epimerase activity"/>
    <property type="evidence" value="ECO:0007669"/>
    <property type="project" value="UniProtKB-EC"/>
</dbReference>
<evidence type="ECO:0000313" key="4">
    <source>
        <dbReference type="Proteomes" id="UP000266482"/>
    </source>
</evidence>
<dbReference type="RefSeq" id="WP_119600066.1">
    <property type="nucleotide sequence ID" value="NZ_QXQA01000007.1"/>
</dbReference>
<dbReference type="PANTHER" id="PTHR43174">
    <property type="entry name" value="UDP-N-ACETYLGLUCOSAMINE 2-EPIMERASE"/>
    <property type="match status" value="1"/>
</dbReference>
<evidence type="ECO:0000256" key="1">
    <source>
        <dbReference type="RuleBase" id="RU003513"/>
    </source>
</evidence>
<dbReference type="Pfam" id="PF02350">
    <property type="entry name" value="Epimerase_2"/>
    <property type="match status" value="1"/>
</dbReference>
<gene>
    <name evidence="3" type="ORF">D3P08_12710</name>
</gene>
<keyword evidence="1 3" id="KW-0413">Isomerase</keyword>
<evidence type="ECO:0000313" key="3">
    <source>
        <dbReference type="EMBL" id="RIX52340.1"/>
    </source>
</evidence>
<dbReference type="PANTHER" id="PTHR43174:SF1">
    <property type="entry name" value="UDP-N-ACETYLGLUCOSAMINE 2-EPIMERASE"/>
    <property type="match status" value="1"/>
</dbReference>
<dbReference type="EC" id="5.1.3.14" evidence="3"/>
<dbReference type="EMBL" id="QXQA01000007">
    <property type="protein sequence ID" value="RIX52340.1"/>
    <property type="molecule type" value="Genomic_DNA"/>
</dbReference>
<organism evidence="3 4">
    <name type="scientific">Paenibacillus nanensis</name>
    <dbReference type="NCBI Taxonomy" id="393251"/>
    <lineage>
        <taxon>Bacteria</taxon>
        <taxon>Bacillati</taxon>
        <taxon>Bacillota</taxon>
        <taxon>Bacilli</taxon>
        <taxon>Bacillales</taxon>
        <taxon>Paenibacillaceae</taxon>
        <taxon>Paenibacillus</taxon>
    </lineage>
</organism>
<dbReference type="InterPro" id="IPR003331">
    <property type="entry name" value="UDP_GlcNAc_Epimerase_2_dom"/>
</dbReference>
<reference evidence="3 4" key="1">
    <citation type="submission" date="2018-09" db="EMBL/GenBank/DDBJ databases">
        <title>Paenibacillus aracenensis nov. sp. isolated from a cave in southern Spain.</title>
        <authorList>
            <person name="Jurado V."/>
            <person name="Gutierrez-Patricio S."/>
            <person name="Gonzalez-Pimentel J.L."/>
            <person name="Miller A.Z."/>
            <person name="Laiz L."/>
            <person name="Saiz-Jimenez C."/>
        </authorList>
    </citation>
    <scope>NUCLEOTIDE SEQUENCE [LARGE SCALE GENOMIC DNA]</scope>
    <source>
        <strain evidence="3 4">DSM 22867</strain>
    </source>
</reference>
<keyword evidence="4" id="KW-1185">Reference proteome</keyword>
<protein>
    <submittedName>
        <fullName evidence="3">UDP-N-acetylglucosamine 2-epimerase (Non-hydrolyzing)</fullName>
        <ecNumber evidence="3">5.1.3.14</ecNumber>
    </submittedName>
</protein>
<feature type="domain" description="UDP-N-acetylglucosamine 2-epimerase" evidence="2">
    <location>
        <begin position="29"/>
        <end position="356"/>
    </location>
</feature>
<name>A0A3A1V484_9BACL</name>
<comment type="caution">
    <text evidence="3">The sequence shown here is derived from an EMBL/GenBank/DDBJ whole genome shotgun (WGS) entry which is preliminary data.</text>
</comment>